<dbReference type="EMBL" id="RYZI01000664">
    <property type="protein sequence ID" value="RWA03942.1"/>
    <property type="molecule type" value="Genomic_DNA"/>
</dbReference>
<feature type="repeat" description="ANK" evidence="3">
    <location>
        <begin position="1936"/>
        <end position="1970"/>
    </location>
</feature>
<dbReference type="SUPFAM" id="SSF48403">
    <property type="entry name" value="Ankyrin repeat"/>
    <property type="match status" value="2"/>
</dbReference>
<dbReference type="PANTHER" id="PTHR24198:SF165">
    <property type="entry name" value="ANKYRIN REPEAT-CONTAINING PROTEIN-RELATED"/>
    <property type="match status" value="1"/>
</dbReference>
<dbReference type="Pfam" id="PF06985">
    <property type="entry name" value="HET"/>
    <property type="match status" value="1"/>
</dbReference>
<feature type="repeat" description="ANK" evidence="3">
    <location>
        <begin position="2354"/>
        <end position="2383"/>
    </location>
</feature>
<name>A0A439CP66_9PEZI</name>
<dbReference type="Proteomes" id="UP000286045">
    <property type="component" value="Unassembled WGS sequence"/>
</dbReference>
<dbReference type="Gene3D" id="1.25.40.20">
    <property type="entry name" value="Ankyrin repeat-containing domain"/>
    <property type="match status" value="4"/>
</dbReference>
<dbReference type="InterPro" id="IPR002110">
    <property type="entry name" value="Ankyrin_rpt"/>
</dbReference>
<comment type="caution">
    <text evidence="8">The sequence shown here is derived from an EMBL/GenBank/DDBJ whole genome shotgun (WGS) entry which is preliminary data.</text>
</comment>
<evidence type="ECO:0000256" key="4">
    <source>
        <dbReference type="SAM" id="MobiDB-lite"/>
    </source>
</evidence>
<keyword evidence="1" id="KW-0677">Repeat</keyword>
<evidence type="ECO:0000313" key="8">
    <source>
        <dbReference type="EMBL" id="RWA03942.1"/>
    </source>
</evidence>
<dbReference type="Pfam" id="PF17100">
    <property type="entry name" value="NACHT_N"/>
    <property type="match status" value="1"/>
</dbReference>
<feature type="region of interest" description="Disordered" evidence="4">
    <location>
        <begin position="2409"/>
        <end position="2436"/>
    </location>
</feature>
<evidence type="ECO:0000256" key="3">
    <source>
        <dbReference type="PROSITE-ProRule" id="PRU00023"/>
    </source>
</evidence>
<dbReference type="InterPro" id="IPR027417">
    <property type="entry name" value="P-loop_NTPase"/>
</dbReference>
<proteinExistence type="predicted"/>
<evidence type="ECO:0000259" key="5">
    <source>
        <dbReference type="Pfam" id="PF06985"/>
    </source>
</evidence>
<feature type="repeat" description="ANK" evidence="3">
    <location>
        <begin position="1841"/>
        <end position="1873"/>
    </location>
</feature>
<feature type="repeat" description="ANK" evidence="3">
    <location>
        <begin position="1808"/>
        <end position="1840"/>
    </location>
</feature>
<dbReference type="PROSITE" id="PS50297">
    <property type="entry name" value="ANK_REP_REGION"/>
    <property type="match status" value="5"/>
</dbReference>
<dbReference type="SMART" id="SM00248">
    <property type="entry name" value="ANK"/>
    <property type="match status" value="15"/>
</dbReference>
<protein>
    <submittedName>
        <fullName evidence="8">Uncharacterized protein</fullName>
    </submittedName>
</protein>
<gene>
    <name evidence="8" type="ORF">EKO27_g11162</name>
</gene>
<feature type="repeat" description="ANK" evidence="3">
    <location>
        <begin position="2055"/>
        <end position="2089"/>
    </location>
</feature>
<dbReference type="Gene3D" id="3.40.50.300">
    <property type="entry name" value="P-loop containing nucleotide triphosphate hydrolases"/>
    <property type="match status" value="1"/>
</dbReference>
<feature type="repeat" description="ANK" evidence="3">
    <location>
        <begin position="1874"/>
        <end position="1906"/>
    </location>
</feature>
<feature type="domain" description="NWD NACHT-NTPase N-terminal" evidence="6">
    <location>
        <begin position="1053"/>
        <end position="1273"/>
    </location>
</feature>
<evidence type="ECO:0000256" key="2">
    <source>
        <dbReference type="ARBA" id="ARBA00023043"/>
    </source>
</evidence>
<dbReference type="InterPro" id="IPR010730">
    <property type="entry name" value="HET"/>
</dbReference>
<dbReference type="PANTHER" id="PTHR24198">
    <property type="entry name" value="ANKYRIN REPEAT AND PROTEIN KINASE DOMAIN-CONTAINING PROTEIN"/>
    <property type="match status" value="1"/>
</dbReference>
<dbReference type="PROSITE" id="PS50088">
    <property type="entry name" value="ANK_REPEAT"/>
    <property type="match status" value="8"/>
</dbReference>
<dbReference type="STRING" id="363999.A0A439CP66"/>
<feature type="repeat" description="ANK" evidence="3">
    <location>
        <begin position="2090"/>
        <end position="2122"/>
    </location>
</feature>
<dbReference type="InterPro" id="IPR031359">
    <property type="entry name" value="NACHT_N"/>
</dbReference>
<accession>A0A439CP66</accession>
<evidence type="ECO:0000313" key="9">
    <source>
        <dbReference type="Proteomes" id="UP000286045"/>
    </source>
</evidence>
<reference evidence="8 9" key="1">
    <citation type="submission" date="2018-12" db="EMBL/GenBank/DDBJ databases">
        <title>Draft genome sequence of Xylaria grammica IHI A82.</title>
        <authorList>
            <person name="Buettner E."/>
            <person name="Kellner H."/>
        </authorList>
    </citation>
    <scope>NUCLEOTIDE SEQUENCE [LARGE SCALE GENOMIC DNA]</scope>
    <source>
        <strain evidence="8 9">IHI A82</strain>
    </source>
</reference>
<dbReference type="InterPro" id="IPR036770">
    <property type="entry name" value="Ankyrin_rpt-contain_sf"/>
</dbReference>
<keyword evidence="2 3" id="KW-0040">ANK repeat</keyword>
<dbReference type="Pfam" id="PF12796">
    <property type="entry name" value="Ank_2"/>
    <property type="match status" value="4"/>
</dbReference>
<evidence type="ECO:0000259" key="7">
    <source>
        <dbReference type="Pfam" id="PF24883"/>
    </source>
</evidence>
<dbReference type="Pfam" id="PF00023">
    <property type="entry name" value="Ank"/>
    <property type="match status" value="1"/>
</dbReference>
<feature type="domain" description="Heterokaryon incompatibility" evidence="5">
    <location>
        <begin position="52"/>
        <end position="220"/>
    </location>
</feature>
<feature type="domain" description="Nephrocystin 3-like N-terminal" evidence="7">
    <location>
        <begin position="1351"/>
        <end position="1490"/>
    </location>
</feature>
<evidence type="ECO:0000256" key="1">
    <source>
        <dbReference type="ARBA" id="ARBA00022737"/>
    </source>
</evidence>
<sequence length="2463" mass="273871">MATYRYDPLPPVAEVGKTPSFTRLMHLSPGTGTDTLECTLSIVDVANSPLQYEALSYVWGTEKARQPIKCYGYDIPITLNLQHALLALRHPTLFRPLWVDAICINQQDIDERARQVAYMRLVYQHASRVVVWLGPESAVTRGGLARARELCEYRAVLLASSHESGDPAAPPAHRNTQADRMILESLIAETGSAEAGARSLHGLIQLLETTYFERVWCIQEVVASKDCICKSGDIEFNFYDLLSLAGLIVELRGPQKPYSPLRFWSQVYQQRNRQWNPHALRVEASVGSMLQVLMNMRNFQATDPRDRLFAIFGISDEGLQPVLANMDAIVSGRNTRVLSTMQKAFVWLGRQADSLGLQRTERNPAMTPNYTKSVMEVYRDFTRFMIRKSPRVLDVLSHVQHTIDPSPGTGWPSWVPQFNEPQSCSFFPHRLFLPGVPLNGHHPYFAQLYDFPLRGCPTEPNVLQLNGFRVDDVAFVCGPVQIDGGTLPVEQIWNELFAFPLFPRTTLKYIGGVEQLDTAFLLTLCAGGVGLIVSMPDQLGELGDRLQGLQTLAEHARNQARHWLASLYGFPGPAYPDLMPQSKSVRDANLNVAFYHVGVWNYLHHRRVFRTRQGYLGLGPDTMRPGDQVVAFQNQELQTHHNKESYGIEHLAEYTFFHNIKYYLMQKLIIHSWTTIVASPPPPPNTSSFPYSLEALQIQDYGTWSSKLRPRYGVKFRHVGSKEFHPRPREFSAEWVPFPLARQPHNPYVYRSPKSPSPKKLWPRTGCCTNQIGDSFGASDEVIGINSEKDDLDPQWEWWVGLELVPNVQLAALAQNICRNGRKYGSDEGIREITAAIVWQGEPPRDPAGNAHGCFVSPGHLEMMRQRNCGDYIRVDFVIDEAEGQGKRKSMLRALTKLSKKASSHCNRTSHLTLAPKLGYLANASFGIVGSYDGRNPEMRSQMANGEWRMAAVRPQCNAWLNYSGHTMLFKTLKQKLHLRVRKDSRNQELLETSAHPSAAEEASIDTWSNAVGSSALKLPPFGTPPTQPPLTDGVGSRSSLVPIRSDTPIRGLWNEAYANLRKENQGLVAEYEDKLCEDLNVDVVSTLGSEVSMRDRMHVILQRKMDEVNRDVWKLKFGSSDLRARELAQAVLGVVNRANNFINAAVGVNPYASLAWAGVSVLLPLFLNPSEQAASLAKGLDHVSSLITQSRMWEDLYIRRYESELSTYESSIPSHVAYRGALEQLYRQILKFQAISYCYYVKKTTSRLGLDILKLNEWDNLLNEIRDKELEFSAICTSWRDMKYDEECSAATNRHREAISHWRDIGVGVSGLHEAVRQVQQEKNRDEFLDWLCKVDPSVMYNGARDKYESAGCGKSIISSSVVKHLQERYTSDPECAFAYFFFSFSDRERQKVDIMLSSLIRQLYVCRPDTPQLIEELGAYKQKGEHPDTKTLENALMATASGFSSVSLVIDALDECPTMHEERSKLLSTLSRVIAKMPDNLHIFLTSRAERDIRVAIDVILSPASLSRTAIDLTVDQRGVNHDIGLYVDSRLASSNFGSWPNNIKAKVKDELIRRADGMFQYVVYQFEALEKLDSAADIDEALEQLPFGLNATYDRVLQAINPKFRTQIVNLLKWLVASVRPLRLEELAETYILRPEHAVPFDVTHRLFNPKDCIRYISSLIVLFAKTREMEGDEQVPEGTYVRLAHFSVREYLTSERIADGQTTGFLFTESDAHLHIAHSSLACHLYRSTLSEDGIFNLELDDYTTRNWAMTKYPNRVATYPDSSLIHCMLRAPQCYTSRLGFLKLTEILLPGGPGAGKYLGQQDLDMALQEAAYRGELEMIQLLLNRGACVNAKSERLGSPIWAAARNGYAAAVDLLIDRGADINEQHGRFGSALKMAVGNSNLYLVKLLVGRGADVNAPGIVRRISKLQSDIPILHFLLDSGLNINTPCGNGETALHAVANGAPEDLETVSRLLERGADVNAQGGRYGNALQAACVGGKNKRRLIELLLERGANVNAQGGEFGTALQAACYVYGNNGSDELLGSGHEGFSGSVVELLLNRGANVNAHGGKYGTALQAAAAGGKHQTELVKILLGKGADIGIQGGRYGNALQAACLYGSREFVQLLLDHGADVNATGGEYGSALQAAAATIWGFEVLELLLSEGAEVNKQGGLYGNALQAACCGGTAAAVRVLLDHGAEVNAQGGRYGTAFQAVCYHNSGEGLVDLARLLIERGANVNSQGGVPGRAWYAAVSRQRDSTLDTIKPLQQLLLDHGVNVNTTQGQQNPTALQTALEFWGEHHLWDNIHLNRIIIRQVRFLLDHGADVNIGAGIYGFPLQSACAAKRGAGRAIYLLENCPELEINARGGILGSALQAAAYSGQTETMELLLEKGADPNLGGGKYRSAINAAVFQGFWHLVEMLLRHGAKSDRQQQQEPDEEWLSRIREEGVEEEDGLIESGEVAVERYRIFWERQPLGEGTA</sequence>
<keyword evidence="9" id="KW-1185">Reference proteome</keyword>
<dbReference type="InterPro" id="IPR056884">
    <property type="entry name" value="NPHP3-like_N"/>
</dbReference>
<dbReference type="Pfam" id="PF24883">
    <property type="entry name" value="NPHP3_N"/>
    <property type="match status" value="1"/>
</dbReference>
<evidence type="ECO:0000259" key="6">
    <source>
        <dbReference type="Pfam" id="PF17100"/>
    </source>
</evidence>
<organism evidence="8 9">
    <name type="scientific">Xylaria grammica</name>
    <dbReference type="NCBI Taxonomy" id="363999"/>
    <lineage>
        <taxon>Eukaryota</taxon>
        <taxon>Fungi</taxon>
        <taxon>Dikarya</taxon>
        <taxon>Ascomycota</taxon>
        <taxon>Pezizomycotina</taxon>
        <taxon>Sordariomycetes</taxon>
        <taxon>Xylariomycetidae</taxon>
        <taxon>Xylariales</taxon>
        <taxon>Xylariaceae</taxon>
        <taxon>Xylaria</taxon>
    </lineage>
</organism>
<feature type="repeat" description="ANK" evidence="3">
    <location>
        <begin position="1971"/>
        <end position="2005"/>
    </location>
</feature>